<feature type="compositionally biased region" description="Basic residues" evidence="1">
    <location>
        <begin position="298"/>
        <end position="308"/>
    </location>
</feature>
<dbReference type="AlphaFoldDB" id="A0A6A5UHN9"/>
<feature type="compositionally biased region" description="Basic and acidic residues" evidence="1">
    <location>
        <begin position="127"/>
        <end position="144"/>
    </location>
</feature>
<feature type="compositionally biased region" description="Low complexity" evidence="1">
    <location>
        <begin position="41"/>
        <end position="50"/>
    </location>
</feature>
<feature type="compositionally biased region" description="Polar residues" evidence="1">
    <location>
        <begin position="425"/>
        <end position="441"/>
    </location>
</feature>
<sequence length="648" mass="69742">MPRETRSKAASAAGPSKPYSRQQQQQSASKSSRAQSEDKAVAPPTASTPAVKRRLRSDKNASSPLASLPEPSRKKPAKGKGKASAVTSELEHEQSAGESVGTHDASHESEDDSGAGIFFQKFRKTDKKATDLERENDEFRRQMPREYGTYSKSGSGSKAWYDLVHGVEDAAALAPRPLEDKARREAAARAQAEHQSSHLSDDEEQDTTLQSPQVATANSTPAAPTPAPPQTQLQPPTTPQSQGFFGRLGSFFISPLKGTPTPATPADTPVAPVTPTAQAPLTTTLTQAPTPVGDARPKSRRRKINNRRRIVSKIAESVPDHERAQAEAWANQTVDKMIDKLSKDIVLGDKRKRLERGIKVGELKTIQATKPWRQGSFGMDDDIGDLSDDDDAPAWAVLQDLMEEVDTAAQPPAKRHKPTHDDDVTNGTAGSSLVFNSNGKSASIHDLKPRPAAEPSPMFDMPAVHRDGSNVFDELQGQPAGELSAADRRAAVKDATPKEISYNSFSVPEDSDEDEDFSQGPPPAPVPAHASLPAPLVEAQRPQDPVELQRAKAMKFTPAKPSRLRQAITNSPSLKSDAGASPAPIVVAATADADMDFQIPDANNLDVPDEVLHHVAQYFASGKAQAAMDAQPWDDAILVYDEDEDISD</sequence>
<feature type="compositionally biased region" description="Low complexity" evidence="1">
    <location>
        <begin position="259"/>
        <end position="291"/>
    </location>
</feature>
<keyword evidence="3" id="KW-1185">Reference proteome</keyword>
<dbReference type="EMBL" id="ML976979">
    <property type="protein sequence ID" value="KAF1962426.1"/>
    <property type="molecule type" value="Genomic_DNA"/>
</dbReference>
<proteinExistence type="predicted"/>
<feature type="compositionally biased region" description="Basic and acidic residues" evidence="1">
    <location>
        <begin position="177"/>
        <end position="200"/>
    </location>
</feature>
<feature type="compositionally biased region" description="Low complexity" evidence="1">
    <location>
        <begin position="8"/>
        <end position="34"/>
    </location>
</feature>
<organism evidence="2 3">
    <name type="scientific">Byssothecium circinans</name>
    <dbReference type="NCBI Taxonomy" id="147558"/>
    <lineage>
        <taxon>Eukaryota</taxon>
        <taxon>Fungi</taxon>
        <taxon>Dikarya</taxon>
        <taxon>Ascomycota</taxon>
        <taxon>Pezizomycotina</taxon>
        <taxon>Dothideomycetes</taxon>
        <taxon>Pleosporomycetidae</taxon>
        <taxon>Pleosporales</taxon>
        <taxon>Massarineae</taxon>
        <taxon>Massarinaceae</taxon>
        <taxon>Byssothecium</taxon>
    </lineage>
</organism>
<feature type="compositionally biased region" description="Low complexity" evidence="1">
    <location>
        <begin position="230"/>
        <end position="242"/>
    </location>
</feature>
<reference evidence="2" key="1">
    <citation type="journal article" date="2020" name="Stud. Mycol.">
        <title>101 Dothideomycetes genomes: a test case for predicting lifestyles and emergence of pathogens.</title>
        <authorList>
            <person name="Haridas S."/>
            <person name="Albert R."/>
            <person name="Binder M."/>
            <person name="Bloem J."/>
            <person name="Labutti K."/>
            <person name="Salamov A."/>
            <person name="Andreopoulos B."/>
            <person name="Baker S."/>
            <person name="Barry K."/>
            <person name="Bills G."/>
            <person name="Bluhm B."/>
            <person name="Cannon C."/>
            <person name="Castanera R."/>
            <person name="Culley D."/>
            <person name="Daum C."/>
            <person name="Ezra D."/>
            <person name="Gonzalez J."/>
            <person name="Henrissat B."/>
            <person name="Kuo A."/>
            <person name="Liang C."/>
            <person name="Lipzen A."/>
            <person name="Lutzoni F."/>
            <person name="Magnuson J."/>
            <person name="Mondo S."/>
            <person name="Nolan M."/>
            <person name="Ohm R."/>
            <person name="Pangilinan J."/>
            <person name="Park H.-J."/>
            <person name="Ramirez L."/>
            <person name="Alfaro M."/>
            <person name="Sun H."/>
            <person name="Tritt A."/>
            <person name="Yoshinaga Y."/>
            <person name="Zwiers L.-H."/>
            <person name="Turgeon B."/>
            <person name="Goodwin S."/>
            <person name="Spatafora J."/>
            <person name="Crous P."/>
            <person name="Grigoriev I."/>
        </authorList>
    </citation>
    <scope>NUCLEOTIDE SEQUENCE</scope>
    <source>
        <strain evidence="2">CBS 675.92</strain>
    </source>
</reference>
<accession>A0A6A5UHN9</accession>
<evidence type="ECO:0000313" key="3">
    <source>
        <dbReference type="Proteomes" id="UP000800035"/>
    </source>
</evidence>
<evidence type="ECO:0000313" key="2">
    <source>
        <dbReference type="EMBL" id="KAF1962426.1"/>
    </source>
</evidence>
<feature type="compositionally biased region" description="Low complexity" evidence="1">
    <location>
        <begin position="61"/>
        <end position="70"/>
    </location>
</feature>
<feature type="compositionally biased region" description="Basic and acidic residues" evidence="1">
    <location>
        <begin position="485"/>
        <end position="497"/>
    </location>
</feature>
<gene>
    <name evidence="2" type="ORF">CC80DRAFT_487891</name>
</gene>
<dbReference type="Proteomes" id="UP000800035">
    <property type="component" value="Unassembled WGS sequence"/>
</dbReference>
<name>A0A6A5UHN9_9PLEO</name>
<evidence type="ECO:0000256" key="1">
    <source>
        <dbReference type="SAM" id="MobiDB-lite"/>
    </source>
</evidence>
<protein>
    <submittedName>
        <fullName evidence="2">Uncharacterized protein</fullName>
    </submittedName>
</protein>
<feature type="region of interest" description="Disordered" evidence="1">
    <location>
        <begin position="1"/>
        <end position="157"/>
    </location>
</feature>
<feature type="region of interest" description="Disordered" evidence="1">
    <location>
        <begin position="403"/>
        <end position="534"/>
    </location>
</feature>
<dbReference type="OrthoDB" id="3786084at2759"/>
<feature type="region of interest" description="Disordered" evidence="1">
    <location>
        <begin position="173"/>
        <end position="308"/>
    </location>
</feature>